<feature type="compositionally biased region" description="Basic residues" evidence="1">
    <location>
        <begin position="85"/>
        <end position="98"/>
    </location>
</feature>
<dbReference type="AlphaFoldDB" id="B4FWQ5"/>
<dbReference type="FunCoup" id="B4FWQ5">
    <property type="interactions" value="473"/>
</dbReference>
<feature type="compositionally biased region" description="Basic and acidic residues" evidence="1">
    <location>
        <begin position="287"/>
        <end position="299"/>
    </location>
</feature>
<name>B4FWQ5_MAIZE</name>
<proteinExistence type="evidence at transcript level"/>
<protein>
    <submittedName>
        <fullName evidence="2 3">Uncharacterized protein</fullName>
    </submittedName>
</protein>
<feature type="compositionally biased region" description="Basic and acidic residues" evidence="1">
    <location>
        <begin position="123"/>
        <end position="146"/>
    </location>
</feature>
<evidence type="ECO:0000256" key="1">
    <source>
        <dbReference type="SAM" id="MobiDB-lite"/>
    </source>
</evidence>
<sequence>MLPVPPVLESQRHGHPTCKGSVSPCVTAAEVQHAVLPHLARPPPNAARSSLYCLDKLTKAVPSSGAQSRVPEPAPPRGAQERVRPRGAQRVQHRHHLHPERPDQQDVGDDHVDLVSTAAVAETEQKERGGDGERRGETDKVARPGVDHGGLGVEDVVQQGELQLRERPHAPAVLLPERPEHLQGVVLGVFLQPGIHGGALGDVEHVMCLAQVSFFLVDGGVLARQAVVPVVDVVVPGGGRFLRERATDAALVAAPDRRHLLPVLGDADGPHQEGGQNKEGVASSGRRPREMYVEDVGDR</sequence>
<keyword evidence="4" id="KW-1185">Reference proteome</keyword>
<feature type="region of interest" description="Disordered" evidence="1">
    <location>
        <begin position="264"/>
        <end position="299"/>
    </location>
</feature>
<dbReference type="Gramene" id="Zm00001eb418260_T001">
    <property type="protein sequence ID" value="Zm00001eb418260_P001"/>
    <property type="gene ID" value="Zm00001eb418260"/>
</dbReference>
<evidence type="ECO:0000313" key="3">
    <source>
        <dbReference type="EnsemblPlants" id="Zm00001eb418260_P001"/>
    </source>
</evidence>
<feature type="compositionally biased region" description="Basic and acidic residues" evidence="1">
    <location>
        <begin position="99"/>
        <end position="113"/>
    </location>
</feature>
<dbReference type="EnsemblPlants" id="Zm00001eb418260_T001">
    <property type="protein sequence ID" value="Zm00001eb418260_P001"/>
    <property type="gene ID" value="Zm00001eb418260"/>
</dbReference>
<reference evidence="4" key="2">
    <citation type="journal article" date="2009" name="Science">
        <title>The B73 maize genome: complexity, diversity, and dynamics.</title>
        <authorList>
            <person name="Schnable P.S."/>
            <person name="Ware D."/>
            <person name="Fulton R.S."/>
            <person name="Stein J.C."/>
            <person name="Wei F."/>
            <person name="Pasternak S."/>
            <person name="Liang C."/>
            <person name="Zhang J."/>
            <person name="Fulton L."/>
            <person name="Graves T.A."/>
            <person name="Minx P."/>
            <person name="Reily A.D."/>
            <person name="Courtney L."/>
            <person name="Kruchowski S.S."/>
            <person name="Tomlinson C."/>
            <person name="Strong C."/>
            <person name="Delehaunty K."/>
            <person name="Fronick C."/>
            <person name="Courtney B."/>
            <person name="Rock S.M."/>
            <person name="Belter E."/>
            <person name="Du F."/>
            <person name="Kim K."/>
            <person name="Abbott R.M."/>
            <person name="Cotton M."/>
            <person name="Levy A."/>
            <person name="Marchetto P."/>
            <person name="Ochoa K."/>
            <person name="Jackson S.M."/>
            <person name="Gillam B."/>
            <person name="Chen W."/>
            <person name="Yan L."/>
            <person name="Higginbotham J."/>
            <person name="Cardenas M."/>
            <person name="Waligorski J."/>
            <person name="Applebaum E."/>
            <person name="Phelps L."/>
            <person name="Falcone J."/>
            <person name="Kanchi K."/>
            <person name="Thane T."/>
            <person name="Scimone A."/>
            <person name="Thane N."/>
            <person name="Henke J."/>
            <person name="Wang T."/>
            <person name="Ruppert J."/>
            <person name="Shah N."/>
            <person name="Rotter K."/>
            <person name="Hodges J."/>
            <person name="Ingenthron E."/>
            <person name="Cordes M."/>
            <person name="Kohlberg S."/>
            <person name="Sgro J."/>
            <person name="Delgado B."/>
            <person name="Mead K."/>
            <person name="Chinwalla A."/>
            <person name="Leonard S."/>
            <person name="Crouse K."/>
            <person name="Collura K."/>
            <person name="Kudrna D."/>
            <person name="Currie J."/>
            <person name="He R."/>
            <person name="Angelova A."/>
            <person name="Rajasekar S."/>
            <person name="Mueller T."/>
            <person name="Lomeli R."/>
            <person name="Scara G."/>
            <person name="Ko A."/>
            <person name="Delaney K."/>
            <person name="Wissotski M."/>
            <person name="Lopez G."/>
            <person name="Campos D."/>
            <person name="Braidotti M."/>
            <person name="Ashley E."/>
            <person name="Golser W."/>
            <person name="Kim H."/>
            <person name="Lee S."/>
            <person name="Lin J."/>
            <person name="Dujmic Z."/>
            <person name="Kim W."/>
            <person name="Talag J."/>
            <person name="Zuccolo A."/>
            <person name="Fan C."/>
            <person name="Sebastian A."/>
            <person name="Kramer M."/>
            <person name="Spiegel L."/>
            <person name="Nascimento L."/>
            <person name="Zutavern T."/>
            <person name="Miller B."/>
            <person name="Ambroise C."/>
            <person name="Muller S."/>
            <person name="Spooner W."/>
            <person name="Narechania A."/>
            <person name="Ren L."/>
            <person name="Wei S."/>
            <person name="Kumari S."/>
            <person name="Faga B."/>
            <person name="Levy M.J."/>
            <person name="McMahan L."/>
            <person name="Van Buren P."/>
            <person name="Vaughn M.W."/>
            <person name="Ying K."/>
            <person name="Yeh C.-T."/>
            <person name="Emrich S.J."/>
            <person name="Jia Y."/>
            <person name="Kalyanaraman A."/>
            <person name="Hsia A.-P."/>
            <person name="Barbazuk W.B."/>
            <person name="Baucom R.S."/>
            <person name="Brutnell T.P."/>
            <person name="Carpita N.C."/>
            <person name="Chaparro C."/>
            <person name="Chia J.-M."/>
            <person name="Deragon J.-M."/>
            <person name="Estill J.C."/>
            <person name="Fu Y."/>
            <person name="Jeddeloh J.A."/>
            <person name="Han Y."/>
            <person name="Lee H."/>
            <person name="Li P."/>
            <person name="Lisch D.R."/>
            <person name="Liu S."/>
            <person name="Liu Z."/>
            <person name="Nagel D.H."/>
            <person name="McCann M.C."/>
            <person name="SanMiguel P."/>
            <person name="Myers A.M."/>
            <person name="Nettleton D."/>
            <person name="Nguyen J."/>
            <person name="Penning B.W."/>
            <person name="Ponnala L."/>
            <person name="Schneider K.L."/>
            <person name="Schwartz D.C."/>
            <person name="Sharma A."/>
            <person name="Soderlund C."/>
            <person name="Springer N.M."/>
            <person name="Sun Q."/>
            <person name="Wang H."/>
            <person name="Waterman M."/>
            <person name="Westerman R."/>
            <person name="Wolfgruber T.K."/>
            <person name="Yang L."/>
            <person name="Yu Y."/>
            <person name="Zhang L."/>
            <person name="Zhou S."/>
            <person name="Zhu Q."/>
            <person name="Bennetzen J.L."/>
            <person name="Dawe R.K."/>
            <person name="Jiang J."/>
            <person name="Jiang N."/>
            <person name="Presting G.G."/>
            <person name="Wessler S.R."/>
            <person name="Aluru S."/>
            <person name="Martienssen R.A."/>
            <person name="Clifton S.W."/>
            <person name="McCombie W.R."/>
            <person name="Wing R.A."/>
            <person name="Wilson R.K."/>
        </authorList>
    </citation>
    <scope>NUCLEOTIDE SEQUENCE [LARGE SCALE GENOMIC DNA]</scope>
    <source>
        <strain evidence="4">cv. B73</strain>
    </source>
</reference>
<accession>B4FWQ5</accession>
<feature type="region of interest" description="Disordered" evidence="1">
    <location>
        <begin position="61"/>
        <end position="152"/>
    </location>
</feature>
<reference evidence="3" key="4">
    <citation type="submission" date="2021-05" db="UniProtKB">
        <authorList>
            <consortium name="EnsemblPlants"/>
        </authorList>
    </citation>
    <scope>IDENTIFICATION</scope>
    <source>
        <strain evidence="3">cv. B73</strain>
    </source>
</reference>
<dbReference type="EMBL" id="BT041543">
    <property type="protein sequence ID" value="ACF86548.1"/>
    <property type="molecule type" value="mRNA"/>
</dbReference>
<reference evidence="3" key="3">
    <citation type="submission" date="2019-07" db="EMBL/GenBank/DDBJ databases">
        <authorList>
            <person name="Seetharam A."/>
            <person name="Woodhouse M."/>
            <person name="Cannon E."/>
        </authorList>
    </citation>
    <scope>NUCLEOTIDE SEQUENCE [LARGE SCALE GENOMIC DNA]</scope>
    <source>
        <strain evidence="3">cv. B73</strain>
    </source>
</reference>
<evidence type="ECO:0000313" key="4">
    <source>
        <dbReference type="Proteomes" id="UP000007305"/>
    </source>
</evidence>
<reference evidence="2" key="1">
    <citation type="journal article" date="2009" name="PLoS Genet.">
        <title>Sequencing, mapping, and analysis of 27,455 maize full-length cDNAs.</title>
        <authorList>
            <person name="Soderlund C."/>
            <person name="Descour A."/>
            <person name="Kudrna D."/>
            <person name="Bomhoff M."/>
            <person name="Boyd L."/>
            <person name="Currie J."/>
            <person name="Angelova A."/>
            <person name="Collura K."/>
            <person name="Wissotski M."/>
            <person name="Ashley E."/>
            <person name="Morrow D."/>
            <person name="Fernandes J."/>
            <person name="Walbot V."/>
            <person name="Yu Y."/>
        </authorList>
    </citation>
    <scope>NUCLEOTIDE SEQUENCE</scope>
    <source>
        <strain evidence="2">B73</strain>
    </source>
</reference>
<dbReference type="Proteomes" id="UP000007305">
    <property type="component" value="Chromosome 10"/>
</dbReference>
<organism evidence="2">
    <name type="scientific">Zea mays</name>
    <name type="common">Maize</name>
    <dbReference type="NCBI Taxonomy" id="4577"/>
    <lineage>
        <taxon>Eukaryota</taxon>
        <taxon>Viridiplantae</taxon>
        <taxon>Streptophyta</taxon>
        <taxon>Embryophyta</taxon>
        <taxon>Tracheophyta</taxon>
        <taxon>Spermatophyta</taxon>
        <taxon>Magnoliopsida</taxon>
        <taxon>Liliopsida</taxon>
        <taxon>Poales</taxon>
        <taxon>Poaceae</taxon>
        <taxon>PACMAD clade</taxon>
        <taxon>Panicoideae</taxon>
        <taxon>Andropogonodae</taxon>
        <taxon>Andropogoneae</taxon>
        <taxon>Tripsacinae</taxon>
        <taxon>Zea</taxon>
    </lineage>
</organism>
<evidence type="ECO:0000313" key="2">
    <source>
        <dbReference type="EMBL" id="ACF86548.1"/>
    </source>
</evidence>